<dbReference type="InterPro" id="IPR025883">
    <property type="entry name" value="Cadherin-like_domain"/>
</dbReference>
<proteinExistence type="predicted"/>
<dbReference type="EMBL" id="DVJJ01000094">
    <property type="protein sequence ID" value="HIS64982.1"/>
    <property type="molecule type" value="Genomic_DNA"/>
</dbReference>
<name>A0A9D1F9G4_9FIRM</name>
<organism evidence="4 5">
    <name type="scientific">Candidatus Avoscillospira avistercoris</name>
    <dbReference type="NCBI Taxonomy" id="2840707"/>
    <lineage>
        <taxon>Bacteria</taxon>
        <taxon>Bacillati</taxon>
        <taxon>Bacillota</taxon>
        <taxon>Clostridia</taxon>
        <taxon>Eubacteriales</taxon>
        <taxon>Oscillospiraceae</taxon>
        <taxon>Oscillospiraceae incertae sedis</taxon>
        <taxon>Candidatus Avoscillospira</taxon>
    </lineage>
</organism>
<feature type="domain" description="Cadherin-like beta-sandwich-like" evidence="3">
    <location>
        <begin position="410"/>
        <end position="497"/>
    </location>
</feature>
<gene>
    <name evidence="4" type="ORF">IAA83_06390</name>
</gene>
<accession>A0A9D1F9G4</accession>
<reference evidence="4" key="2">
    <citation type="journal article" date="2021" name="PeerJ">
        <title>Extensive microbial diversity within the chicken gut microbiome revealed by metagenomics and culture.</title>
        <authorList>
            <person name="Gilroy R."/>
            <person name="Ravi A."/>
            <person name="Getino M."/>
            <person name="Pursley I."/>
            <person name="Horton D.L."/>
            <person name="Alikhan N.F."/>
            <person name="Baker D."/>
            <person name="Gharbi K."/>
            <person name="Hall N."/>
            <person name="Watson M."/>
            <person name="Adriaenssens E.M."/>
            <person name="Foster-Nyarko E."/>
            <person name="Jarju S."/>
            <person name="Secka A."/>
            <person name="Antonio M."/>
            <person name="Oren A."/>
            <person name="Chaudhuri R.R."/>
            <person name="La Ragione R."/>
            <person name="Hildebrand F."/>
            <person name="Pallen M.J."/>
        </authorList>
    </citation>
    <scope>NUCLEOTIDE SEQUENCE</scope>
    <source>
        <strain evidence="4">ChiBcec16-1751</strain>
    </source>
</reference>
<evidence type="ECO:0000313" key="5">
    <source>
        <dbReference type="Proteomes" id="UP000886741"/>
    </source>
</evidence>
<evidence type="ECO:0000259" key="2">
    <source>
        <dbReference type="Pfam" id="PF05065"/>
    </source>
</evidence>
<feature type="domain" description="Phage capsid-like C-terminal" evidence="2">
    <location>
        <begin position="101"/>
        <end position="250"/>
    </location>
</feature>
<comment type="subcellular location">
    <subcellularLocation>
        <location evidence="1">Virion</location>
    </subcellularLocation>
</comment>
<dbReference type="AlphaFoldDB" id="A0A9D1F9G4"/>
<dbReference type="Pfam" id="PF12733">
    <property type="entry name" value="Cadherin-like"/>
    <property type="match status" value="1"/>
</dbReference>
<dbReference type="InterPro" id="IPR024455">
    <property type="entry name" value="Phage_capsid"/>
</dbReference>
<protein>
    <submittedName>
        <fullName evidence="4">Phage major capsid protein</fullName>
    </submittedName>
</protein>
<dbReference type="SUPFAM" id="SSF56563">
    <property type="entry name" value="Major capsid protein gp5"/>
    <property type="match status" value="1"/>
</dbReference>
<evidence type="ECO:0000313" key="4">
    <source>
        <dbReference type="EMBL" id="HIS64982.1"/>
    </source>
</evidence>
<evidence type="ECO:0000259" key="3">
    <source>
        <dbReference type="Pfam" id="PF12733"/>
    </source>
</evidence>
<reference evidence="4" key="1">
    <citation type="submission" date="2020-10" db="EMBL/GenBank/DDBJ databases">
        <authorList>
            <person name="Gilroy R."/>
        </authorList>
    </citation>
    <scope>NUCLEOTIDE SEQUENCE</scope>
    <source>
        <strain evidence="4">ChiBcec16-1751</strain>
    </source>
</reference>
<comment type="caution">
    <text evidence="4">The sequence shown here is derived from an EMBL/GenBank/DDBJ whole genome shotgun (WGS) entry which is preliminary data.</text>
</comment>
<dbReference type="Pfam" id="PF05065">
    <property type="entry name" value="Phage_capsid"/>
    <property type="match status" value="1"/>
</dbReference>
<sequence>MISMDLLKTRDDIRAMMQKAIKDNDTDGFYQALDAMLSCIQENLQQSYEQQISGLRQEVDSRVLTARGVRQLTTKERDYYQKVIEAMKTRDPKQALANVDVTMPETVIESVFEDLRSQHPLLAAINFIPATGRVRMLINTNGKQEAQWGDLCDSIVKELLAGFKEVDSGLLKLTAFLPVCKASLDMGPEWLDRFVRETLYESLAAGLEVGFVTGNGKQQPIGMNRQVGEGVTVTGGVYPEKPKITVTDLSPDTVGNLLSLLAVDPNGKGRTVRDVLLIVNPQDYYQKVMPATTVMAPDGTYRNDVLPYPMRVIQSGALDRGNAILGLGYRYFAAAGMDKAGRIEYSDHYQFLEDNRVYLIKLYANGQAKDDNAFLSLDISGLRPAIWKVEQVTAPAASKDATLSGLKIGNLELNTPFVPGTKSYTTTTTNVSNVVTAIPANAGAEIEVKIADADGDESFEIDNGTAAKWYDGENTLTVKVTAADGATTDTYTVTVTKSGG</sequence>
<dbReference type="NCBIfam" id="TIGR01554">
    <property type="entry name" value="major_cap_HK97"/>
    <property type="match status" value="1"/>
</dbReference>
<evidence type="ECO:0000256" key="1">
    <source>
        <dbReference type="ARBA" id="ARBA00004328"/>
    </source>
</evidence>
<dbReference type="InterPro" id="IPR054612">
    <property type="entry name" value="Phage_capsid-like_C"/>
</dbReference>
<dbReference type="Proteomes" id="UP000886741">
    <property type="component" value="Unassembled WGS sequence"/>
</dbReference>